<accession>M3JRZ1</accession>
<proteinExistence type="predicted"/>
<evidence type="ECO:0000256" key="1">
    <source>
        <dbReference type="SAM" id="MobiDB-lite"/>
    </source>
</evidence>
<reference evidence="2 3" key="1">
    <citation type="submission" date="2013-02" db="EMBL/GenBank/DDBJ databases">
        <title>Genome sequence of Candida maltosa Xu316, a potential industrial strain for xylitol and ethanol production.</title>
        <authorList>
            <person name="Yu J."/>
            <person name="Wang Q."/>
            <person name="Geng X."/>
            <person name="Bao W."/>
            <person name="He P."/>
            <person name="Cai J."/>
        </authorList>
    </citation>
    <scope>NUCLEOTIDE SEQUENCE [LARGE SCALE GENOMIC DNA]</scope>
    <source>
        <strain evidence="3">Xu316</strain>
    </source>
</reference>
<keyword evidence="3" id="KW-1185">Reference proteome</keyword>
<evidence type="ECO:0000313" key="2">
    <source>
        <dbReference type="EMBL" id="EMG45550.1"/>
    </source>
</evidence>
<dbReference type="Proteomes" id="UP000011777">
    <property type="component" value="Unassembled WGS sequence"/>
</dbReference>
<comment type="caution">
    <text evidence="2">The sequence shown here is derived from an EMBL/GenBank/DDBJ whole genome shotgun (WGS) entry which is preliminary data.</text>
</comment>
<dbReference type="AlphaFoldDB" id="M3JRZ1"/>
<gene>
    <name evidence="2" type="ORF">G210_4268</name>
</gene>
<protein>
    <submittedName>
        <fullName evidence="2">Uncharacterized protein</fullName>
    </submittedName>
</protein>
<feature type="region of interest" description="Disordered" evidence="1">
    <location>
        <begin position="1"/>
        <end position="28"/>
    </location>
</feature>
<feature type="compositionally biased region" description="Polar residues" evidence="1">
    <location>
        <begin position="73"/>
        <end position="83"/>
    </location>
</feature>
<name>M3JRZ1_CANMX</name>
<organism evidence="2 3">
    <name type="scientific">Candida maltosa (strain Xu316)</name>
    <name type="common">Yeast</name>
    <dbReference type="NCBI Taxonomy" id="1245528"/>
    <lineage>
        <taxon>Eukaryota</taxon>
        <taxon>Fungi</taxon>
        <taxon>Dikarya</taxon>
        <taxon>Ascomycota</taxon>
        <taxon>Saccharomycotina</taxon>
        <taxon>Pichiomycetes</taxon>
        <taxon>Debaryomycetaceae</taxon>
        <taxon>Candida/Lodderomyces clade</taxon>
        <taxon>Candida</taxon>
    </lineage>
</organism>
<dbReference type="EMBL" id="AOGT01002436">
    <property type="protein sequence ID" value="EMG45550.1"/>
    <property type="molecule type" value="Genomic_DNA"/>
</dbReference>
<feature type="region of interest" description="Disordered" evidence="1">
    <location>
        <begin position="55"/>
        <end position="83"/>
    </location>
</feature>
<sequence length="302" mass="34962">MTKRTNSTTLPISSRSKKLVKNNDSVKESFVNSNEPQYWTIDSDEEESKLIHIYDSDSQPSTPLDISDDSSQREVNPQNSIHSENSKCNIETEFNHIVDRKIRKWIQNNIHQMTLQTNESTTTIEMDETYENSTHVLSLFNLGLLRLTKKSIILHNRKGGANAVFIPEKTLKVTFNHTKILSTEHEELSKIINGYPKILDETNQRLSAKMHRILTIIPKDNAISHRNKQKLRKHIRYIQNKSLKSVKDSVIQKIKVLSEKLKDNEVKYKEDIEMLEYFTQEISYIDTDEESDASSSSPEDDV</sequence>
<dbReference type="HOGENOM" id="CLU_921322_0_0_1"/>
<feature type="compositionally biased region" description="Polar residues" evidence="1">
    <location>
        <begin position="1"/>
        <end position="14"/>
    </location>
</feature>
<evidence type="ECO:0000313" key="3">
    <source>
        <dbReference type="Proteomes" id="UP000011777"/>
    </source>
</evidence>